<dbReference type="Proteomes" id="UP000183832">
    <property type="component" value="Unassembled WGS sequence"/>
</dbReference>
<gene>
    <name evidence="2" type="ORF">CLUMA_CG010780</name>
</gene>
<sequence>MKTFLDQTCCFYHVQSSFTMAFFAMGMASGNWQYLICHALDGRIDDQHVGLVNFILMMTASLSHFWRLINEEEEFDYRVLSFK</sequence>
<feature type="transmembrane region" description="Helical" evidence="1">
    <location>
        <begin position="49"/>
        <end position="69"/>
    </location>
</feature>
<reference evidence="2 3" key="1">
    <citation type="submission" date="2015-04" db="EMBL/GenBank/DDBJ databases">
        <authorList>
            <person name="Syromyatnikov M.Y."/>
            <person name="Popov V.N."/>
        </authorList>
    </citation>
    <scope>NUCLEOTIDE SEQUENCE [LARGE SCALE GENOMIC DNA]</scope>
</reference>
<evidence type="ECO:0000313" key="3">
    <source>
        <dbReference type="Proteomes" id="UP000183832"/>
    </source>
</evidence>
<accession>A0A1J1IEG2</accession>
<name>A0A1J1IEG2_9DIPT</name>
<dbReference type="EMBL" id="CVRI01000047">
    <property type="protein sequence ID" value="CRK97390.1"/>
    <property type="molecule type" value="Genomic_DNA"/>
</dbReference>
<proteinExistence type="predicted"/>
<protein>
    <submittedName>
        <fullName evidence="2">CLUMA_CG010780, isoform A</fullName>
    </submittedName>
</protein>
<evidence type="ECO:0000313" key="2">
    <source>
        <dbReference type="EMBL" id="CRK97390.1"/>
    </source>
</evidence>
<keyword evidence="1" id="KW-1133">Transmembrane helix</keyword>
<keyword evidence="3" id="KW-1185">Reference proteome</keyword>
<keyword evidence="1" id="KW-0472">Membrane</keyword>
<keyword evidence="1" id="KW-0812">Transmembrane</keyword>
<dbReference type="AlphaFoldDB" id="A0A1J1IEG2"/>
<organism evidence="2 3">
    <name type="scientific">Clunio marinus</name>
    <dbReference type="NCBI Taxonomy" id="568069"/>
    <lineage>
        <taxon>Eukaryota</taxon>
        <taxon>Metazoa</taxon>
        <taxon>Ecdysozoa</taxon>
        <taxon>Arthropoda</taxon>
        <taxon>Hexapoda</taxon>
        <taxon>Insecta</taxon>
        <taxon>Pterygota</taxon>
        <taxon>Neoptera</taxon>
        <taxon>Endopterygota</taxon>
        <taxon>Diptera</taxon>
        <taxon>Nematocera</taxon>
        <taxon>Chironomoidea</taxon>
        <taxon>Chironomidae</taxon>
        <taxon>Clunio</taxon>
    </lineage>
</organism>
<feature type="transmembrane region" description="Helical" evidence="1">
    <location>
        <begin position="20"/>
        <end position="37"/>
    </location>
</feature>
<evidence type="ECO:0000256" key="1">
    <source>
        <dbReference type="SAM" id="Phobius"/>
    </source>
</evidence>